<evidence type="ECO:0000313" key="2">
    <source>
        <dbReference type="Proteomes" id="UP000095280"/>
    </source>
</evidence>
<proteinExistence type="predicted"/>
<evidence type="ECO:0000313" key="3">
    <source>
        <dbReference type="WBParaSite" id="maker-unitig_35467-snap-gene-0.2-mRNA-1"/>
    </source>
</evidence>
<dbReference type="AlphaFoldDB" id="A0A1I8FHW4"/>
<dbReference type="WBParaSite" id="maker-unitig_35467-snap-gene-0.2-mRNA-1">
    <property type="protein sequence ID" value="maker-unitig_35467-snap-gene-0.2-mRNA-1"/>
    <property type="gene ID" value="maker-unitig_35467-snap-gene-0.2"/>
</dbReference>
<sequence length="559" mass="59887">AIRAASAMASSSNSSSDTPQPPPATATRPLRLLLPASASVACPTENGSAAASAAGGRQRQGRGPRSSKPSRRASKDETRWSRGPGTSAAAFRRAVDATPLPPARRQTLISRPTLPGCRRGRHSAVVSVGKRRPWRPDPASAYKRGPVECAPKKPRPDQRTTPLAVQIVRRLRSAAASAAATAAADDATPAEAGRAVQCARLTKLYMGLQEVCFEELRGAALRHPNAVPLKPPLNSSKQSAAAGASVPQPPPPPQMQQQNSQDHSRDRSRDFSIRNQSRDQFADQASQQHWSTAWLLANREEASRSALGQGSPDPVRWPSLRTEFAVMYAGAERVLGEESSSGSLNGRFVNSAMPRLKRLRRPGAAAAAASINEHRQPSSSAAAAAAAAIHRIRTSRTPMRAAQAAAQLIGGSNRLPSTPRRPSRSCTRCFADAAPPRYASRDGSPCWLMKMRLLASRKASRHLCRSSSSLQPAFEIFCDQSPGSQQQSKQHSQRSNKKGLARRCAGSAAEQKPQPPADQNYEVCRLPLAANLFGSGGETSVIEFHALFAEHADYIRNPI</sequence>
<feature type="region of interest" description="Disordered" evidence="1">
    <location>
        <begin position="227"/>
        <end position="271"/>
    </location>
</feature>
<feature type="region of interest" description="Disordered" evidence="1">
    <location>
        <begin position="480"/>
        <end position="518"/>
    </location>
</feature>
<feature type="compositionally biased region" description="Low complexity" evidence="1">
    <location>
        <begin position="47"/>
        <end position="67"/>
    </location>
</feature>
<reference evidence="3" key="1">
    <citation type="submission" date="2016-11" db="UniProtKB">
        <authorList>
            <consortium name="WormBaseParasite"/>
        </authorList>
    </citation>
    <scope>IDENTIFICATION</scope>
</reference>
<feature type="compositionally biased region" description="Low complexity" evidence="1">
    <location>
        <begin position="480"/>
        <end position="490"/>
    </location>
</feature>
<name>A0A1I8FHW4_9PLAT</name>
<keyword evidence="2" id="KW-1185">Reference proteome</keyword>
<feature type="compositionally biased region" description="Basic and acidic residues" evidence="1">
    <location>
        <begin position="262"/>
        <end position="271"/>
    </location>
</feature>
<feature type="compositionally biased region" description="Low complexity" evidence="1">
    <location>
        <begin position="25"/>
        <end position="39"/>
    </location>
</feature>
<feature type="compositionally biased region" description="Basic residues" evidence="1">
    <location>
        <begin position="491"/>
        <end position="501"/>
    </location>
</feature>
<evidence type="ECO:0000256" key="1">
    <source>
        <dbReference type="SAM" id="MobiDB-lite"/>
    </source>
</evidence>
<feature type="region of interest" description="Disordered" evidence="1">
    <location>
        <begin position="1"/>
        <end position="159"/>
    </location>
</feature>
<organism evidence="2 3">
    <name type="scientific">Macrostomum lignano</name>
    <dbReference type="NCBI Taxonomy" id="282301"/>
    <lineage>
        <taxon>Eukaryota</taxon>
        <taxon>Metazoa</taxon>
        <taxon>Spiralia</taxon>
        <taxon>Lophotrochozoa</taxon>
        <taxon>Platyhelminthes</taxon>
        <taxon>Rhabditophora</taxon>
        <taxon>Macrostomorpha</taxon>
        <taxon>Macrostomida</taxon>
        <taxon>Macrostomidae</taxon>
        <taxon>Macrostomum</taxon>
    </lineage>
</organism>
<accession>A0A1I8FHW4</accession>
<dbReference type="Proteomes" id="UP000095280">
    <property type="component" value="Unplaced"/>
</dbReference>
<protein>
    <submittedName>
        <fullName evidence="3">RING-type domain-containing protein</fullName>
    </submittedName>
</protein>
<feature type="compositionally biased region" description="Low complexity" evidence="1">
    <location>
        <begin position="1"/>
        <end position="16"/>
    </location>
</feature>